<dbReference type="FunFam" id="3.40.1190.20:FF:000002">
    <property type="entry name" value="Bifunctional protein HldE"/>
    <property type="match status" value="1"/>
</dbReference>
<dbReference type="AlphaFoldDB" id="A0AA43S617"/>
<keyword evidence="1 4" id="KW-0808">Transferase</keyword>
<dbReference type="InterPro" id="IPR011611">
    <property type="entry name" value="PfkB_dom"/>
</dbReference>
<evidence type="ECO:0000313" key="5">
    <source>
        <dbReference type="Proteomes" id="UP001161160"/>
    </source>
</evidence>
<keyword evidence="2 4" id="KW-0418">Kinase</keyword>
<organism evidence="4 5">
    <name type="scientific">Polynucleobacter sphagniphilus</name>
    <dbReference type="NCBI Taxonomy" id="1743169"/>
    <lineage>
        <taxon>Bacteria</taxon>
        <taxon>Pseudomonadati</taxon>
        <taxon>Pseudomonadota</taxon>
        <taxon>Betaproteobacteria</taxon>
        <taxon>Burkholderiales</taxon>
        <taxon>Burkholderiaceae</taxon>
        <taxon>Polynucleobacter</taxon>
    </lineage>
</organism>
<dbReference type="GO" id="GO:0033785">
    <property type="term" value="F:heptose 7-phosphate kinase activity"/>
    <property type="evidence" value="ECO:0007669"/>
    <property type="project" value="UniProtKB-EC"/>
</dbReference>
<dbReference type="GO" id="GO:0005829">
    <property type="term" value="C:cytosol"/>
    <property type="evidence" value="ECO:0007669"/>
    <property type="project" value="TreeGrafter"/>
</dbReference>
<name>A0AA43S617_9BURK</name>
<dbReference type="PROSITE" id="PS00583">
    <property type="entry name" value="PFKB_KINASES_1"/>
    <property type="match status" value="1"/>
</dbReference>
<evidence type="ECO:0000256" key="2">
    <source>
        <dbReference type="ARBA" id="ARBA00022777"/>
    </source>
</evidence>
<dbReference type="InterPro" id="IPR011913">
    <property type="entry name" value="RfaE_dom_I"/>
</dbReference>
<evidence type="ECO:0000259" key="3">
    <source>
        <dbReference type="Pfam" id="PF00294"/>
    </source>
</evidence>
<dbReference type="GO" id="GO:0016773">
    <property type="term" value="F:phosphotransferase activity, alcohol group as acceptor"/>
    <property type="evidence" value="ECO:0007669"/>
    <property type="project" value="InterPro"/>
</dbReference>
<dbReference type="PANTHER" id="PTHR46969">
    <property type="entry name" value="BIFUNCTIONAL PROTEIN HLDE"/>
    <property type="match status" value="1"/>
</dbReference>
<dbReference type="PANTHER" id="PTHR46969:SF1">
    <property type="entry name" value="BIFUNCTIONAL PROTEIN HLDE"/>
    <property type="match status" value="1"/>
</dbReference>
<dbReference type="Gene3D" id="3.40.1190.20">
    <property type="match status" value="1"/>
</dbReference>
<accession>A0AA43S617</accession>
<dbReference type="CDD" id="cd01172">
    <property type="entry name" value="RfaE_like"/>
    <property type="match status" value="1"/>
</dbReference>
<protein>
    <submittedName>
        <fullName evidence="4">RfaE bifunctional protein kinase chain/domain</fullName>
        <ecNumber evidence="4">2.7.1.167</ecNumber>
    </submittedName>
</protein>
<evidence type="ECO:0000256" key="1">
    <source>
        <dbReference type="ARBA" id="ARBA00022679"/>
    </source>
</evidence>
<dbReference type="Pfam" id="PF00294">
    <property type="entry name" value="PfkB"/>
    <property type="match status" value="1"/>
</dbReference>
<proteinExistence type="predicted"/>
<dbReference type="NCBIfam" id="TIGR02198">
    <property type="entry name" value="rfaE_dom_I"/>
    <property type="match status" value="1"/>
</dbReference>
<evidence type="ECO:0000313" key="4">
    <source>
        <dbReference type="EMBL" id="MDH6503381.1"/>
    </source>
</evidence>
<dbReference type="InterPro" id="IPR002173">
    <property type="entry name" value="Carboh/pur_kinase_PfkB_CS"/>
</dbReference>
<dbReference type="Proteomes" id="UP001161160">
    <property type="component" value="Unassembled WGS sequence"/>
</dbReference>
<dbReference type="InterPro" id="IPR029056">
    <property type="entry name" value="Ribokinase-like"/>
</dbReference>
<reference evidence="4" key="1">
    <citation type="submission" date="2023-04" db="EMBL/GenBank/DDBJ databases">
        <title>Genome Encyclopedia of Bacteria and Archaea VI: Functional Genomics of Type Strains.</title>
        <authorList>
            <person name="Whitman W."/>
        </authorList>
    </citation>
    <scope>NUCLEOTIDE SEQUENCE</scope>
    <source>
        <strain evidence="4">Enz.4-51</strain>
    </source>
</reference>
<dbReference type="EC" id="2.7.1.167" evidence="4"/>
<dbReference type="SUPFAM" id="SSF53613">
    <property type="entry name" value="Ribokinase-like"/>
    <property type="match status" value="1"/>
</dbReference>
<keyword evidence="5" id="KW-1185">Reference proteome</keyword>
<feature type="domain" description="Carbohydrate kinase PfkB" evidence="3">
    <location>
        <begin position="17"/>
        <end position="307"/>
    </location>
</feature>
<gene>
    <name evidence="4" type="ORF">M2127_000668</name>
</gene>
<sequence>MKSSPVEKANREQFSKTRLLVVGDVMLDRYWFGDTNRISPEAPVPVVQVGKIDERLGGAANVARNVAALGAKTTILGVIGDDESGRRVTDLLGSSGVDSQLEIDAKVPTIVKLRVIARQQQLIRLDFEETPSEAALAHKLERFEKSLGDADVVILSDYGKGALGQVALMIEQARSQNKVILVDPKGEDYEKYRGATVLTPNRSELRQVVGQWTSEEDLTQKAQALRKSLNLQALLLTRSEEGMSLYTDSGVTHVKAQAREVFDVSGAGDTVIATLAVALASQWPLEKAMALANRAGGIVVGKLGTATVTAEELQ</sequence>
<dbReference type="GO" id="GO:0033786">
    <property type="term" value="F:heptose-1-phosphate adenylyltransferase activity"/>
    <property type="evidence" value="ECO:0007669"/>
    <property type="project" value="TreeGrafter"/>
</dbReference>
<comment type="caution">
    <text evidence="4">The sequence shown here is derived from an EMBL/GenBank/DDBJ whole genome shotgun (WGS) entry which is preliminary data.</text>
</comment>
<dbReference type="EMBL" id="JARXYA010000002">
    <property type="protein sequence ID" value="MDH6503381.1"/>
    <property type="molecule type" value="Genomic_DNA"/>
</dbReference>